<organism evidence="4 5">
    <name type="scientific">Arcobacter porcinus</name>
    <dbReference type="NCBI Taxonomy" id="1935204"/>
    <lineage>
        <taxon>Bacteria</taxon>
        <taxon>Pseudomonadati</taxon>
        <taxon>Campylobacterota</taxon>
        <taxon>Epsilonproteobacteria</taxon>
        <taxon>Campylobacterales</taxon>
        <taxon>Arcobacteraceae</taxon>
        <taxon>Arcobacter</taxon>
    </lineage>
</organism>
<dbReference type="RefSeq" id="WP_225421751.1">
    <property type="nucleotide sequence ID" value="NZ_CP036246.2"/>
</dbReference>
<dbReference type="GO" id="GO:0008914">
    <property type="term" value="F:leucyl-tRNA--protein transferase activity"/>
    <property type="evidence" value="ECO:0007669"/>
    <property type="project" value="InterPro"/>
</dbReference>
<dbReference type="InterPro" id="IPR004616">
    <property type="entry name" value="Leu/Phe-tRNA_Trfase"/>
</dbReference>
<dbReference type="Gene3D" id="3.40.630.70">
    <property type="entry name" value="Leucyl/phenylalanyl-tRNA-protein transferase, C-terminal domain"/>
    <property type="match status" value="1"/>
</dbReference>
<dbReference type="InterPro" id="IPR016181">
    <property type="entry name" value="Acyl_CoA_acyltransferase"/>
</dbReference>
<dbReference type="SUPFAM" id="SSF55729">
    <property type="entry name" value="Acyl-CoA N-acyltransferases (Nat)"/>
    <property type="match status" value="1"/>
</dbReference>
<evidence type="ECO:0000313" key="5">
    <source>
        <dbReference type="Proteomes" id="UP000322644"/>
    </source>
</evidence>
<evidence type="ECO:0000313" key="4">
    <source>
        <dbReference type="EMBL" id="QEP39841.1"/>
    </source>
</evidence>
<evidence type="ECO:0000256" key="2">
    <source>
        <dbReference type="ARBA" id="ARBA00022679"/>
    </source>
</evidence>
<dbReference type="KEGG" id="apoc:APORC_0207"/>
<dbReference type="GO" id="GO:0030163">
    <property type="term" value="P:protein catabolic process"/>
    <property type="evidence" value="ECO:0007669"/>
    <property type="project" value="InterPro"/>
</dbReference>
<evidence type="ECO:0000256" key="3">
    <source>
        <dbReference type="ARBA" id="ARBA00023315"/>
    </source>
</evidence>
<keyword evidence="3" id="KW-0012">Acyltransferase</keyword>
<dbReference type="InterPro" id="IPR042203">
    <property type="entry name" value="Leu/Phe-tRNA_Trfase_C"/>
</dbReference>
<keyword evidence="1" id="KW-0963">Cytoplasm</keyword>
<reference evidence="4 5" key="2">
    <citation type="submission" date="2019-09" db="EMBL/GenBank/DDBJ databases">
        <title>Taxonomic note: a critical rebuttal of the proposed division of the genus Arcobacter into six genera, emended descriptions of Arcobacter anaerophilus and the genus Arcobacter, and an assessment of genus-level boundaries for Epsilonproteobacteria using in silico genomic comparator tools.</title>
        <authorList>
            <person name="On S.L.W."/>
            <person name="Miller W.G."/>
            <person name="Biggs P."/>
            <person name="Cornelius A."/>
            <person name="Vandamme P."/>
        </authorList>
    </citation>
    <scope>NUCLEOTIDE SEQUENCE [LARGE SCALE GENOMIC DNA]</scope>
    <source>
        <strain evidence="4 5">CCUG 56899</strain>
    </source>
</reference>
<dbReference type="Proteomes" id="UP000322644">
    <property type="component" value="Chromosome"/>
</dbReference>
<reference evidence="4 5" key="1">
    <citation type="submission" date="2019-09" db="EMBL/GenBank/DDBJ databases">
        <title>Complete genome sequencing of four Arcobacter species reveals a diverse suite of mobile elements.</title>
        <authorList>
            <person name="Miller W.G."/>
            <person name="Yee E."/>
            <person name="Bono J.L."/>
        </authorList>
    </citation>
    <scope>NUCLEOTIDE SEQUENCE [LARGE SCALE GENOMIC DNA]</scope>
    <source>
        <strain evidence="4 5">CCUG 56899</strain>
    </source>
</reference>
<dbReference type="AlphaFoldDB" id="A0A5C2HEN1"/>
<dbReference type="GO" id="GO:0005737">
    <property type="term" value="C:cytoplasm"/>
    <property type="evidence" value="ECO:0007669"/>
    <property type="project" value="TreeGrafter"/>
</dbReference>
<proteinExistence type="predicted"/>
<dbReference type="PANTHER" id="PTHR30098">
    <property type="entry name" value="LEUCYL/PHENYLALANYL-TRNA--PROTEIN TRANSFERASE"/>
    <property type="match status" value="1"/>
</dbReference>
<sequence length="237" mass="28708">MGKFLIKKHLYEISKENIKDRETLLYLYENLKENYYLSDDFSLDFYILLAKAGFISTSIFIENKFYLLPEIQFEYAILDFKNLHISKKVNTLLKKDNYIFKIDNNLKEFFINLNIYHKDNWLINRYEELIYKLKEKKNLDNFEIMQFSIYNNNELIASEIGYRIASTYTSLTGFCNKDKKYNNFGKLQMTLTARYLEKNNFLFWNLGHPYMQYKFDLGATLYSRKDFLKRWLSSTNI</sequence>
<dbReference type="EMBL" id="CP036246">
    <property type="protein sequence ID" value="QEP39841.1"/>
    <property type="molecule type" value="Genomic_DNA"/>
</dbReference>
<gene>
    <name evidence="4" type="ORF">APORC_0207</name>
</gene>
<accession>A0A5C2HEN1</accession>
<evidence type="ECO:0000256" key="1">
    <source>
        <dbReference type="ARBA" id="ARBA00022490"/>
    </source>
</evidence>
<name>A0A5C2HEN1_9BACT</name>
<dbReference type="PANTHER" id="PTHR30098:SF2">
    <property type="entry name" value="LEUCYL_PHENYLALANYL-TRNA--PROTEIN TRANSFERASE"/>
    <property type="match status" value="1"/>
</dbReference>
<keyword evidence="2 4" id="KW-0808">Transferase</keyword>
<dbReference type="Pfam" id="PF03588">
    <property type="entry name" value="Leu_Phe_trans"/>
    <property type="match status" value="1"/>
</dbReference>
<protein>
    <submittedName>
        <fullName evidence="4">Leucyl, phenylalanyl-tRNA-protein transferase</fullName>
    </submittedName>
</protein>